<dbReference type="HOGENOM" id="CLU_2374247_0_0_1"/>
<name>M5C9D0_THACB</name>
<evidence type="ECO:0000313" key="2">
    <source>
        <dbReference type="Proteomes" id="UP000012065"/>
    </source>
</evidence>
<sequence length="95" mass="10870">MSESSRWNSDIDILQDLQVHHDDDDLMSYIDSGLITTEDLQRSSQPSVVETVSPNELTVSLGFGNPHSHVNIVSLAWSWNAQFHYVRKRIRTFTP</sequence>
<evidence type="ECO:0000313" key="1">
    <source>
        <dbReference type="EMBL" id="CCO36603.1"/>
    </source>
</evidence>
<gene>
    <name evidence="1" type="ORF">BN14_10744</name>
</gene>
<proteinExistence type="predicted"/>
<comment type="caution">
    <text evidence="1">The sequence shown here is derived from an EMBL/GenBank/DDBJ whole genome shotgun (WGS) entry which is preliminary data.</text>
</comment>
<reference evidence="1 2" key="1">
    <citation type="journal article" date="2013" name="J. Biotechnol.">
        <title>Establishment and interpretation of the genome sequence of the phytopathogenic fungus Rhizoctonia solani AG1-IB isolate 7/3/14.</title>
        <authorList>
            <person name="Wibberg D.W."/>
            <person name="Jelonek L.J."/>
            <person name="Rupp O.R."/>
            <person name="Hennig M.H."/>
            <person name="Eikmeyer F.E."/>
            <person name="Goesmann A.G."/>
            <person name="Hartmann A.H."/>
            <person name="Borriss R.B."/>
            <person name="Grosch R.G."/>
            <person name="Puehler A.P."/>
            <person name="Schlueter A.S."/>
        </authorList>
    </citation>
    <scope>NUCLEOTIDE SEQUENCE [LARGE SCALE GENOMIC DNA]</scope>
    <source>
        <strain evidence="2">AG1-IB / isolate 7/3/14</strain>
    </source>
</reference>
<protein>
    <submittedName>
        <fullName evidence="1">Uncharacterized protein</fullName>
    </submittedName>
</protein>
<organism evidence="1 2">
    <name type="scientific">Thanatephorus cucumeris (strain AG1-IB / isolate 7/3/14)</name>
    <name type="common">Lettuce bottom rot fungus</name>
    <name type="synonym">Rhizoctonia solani</name>
    <dbReference type="NCBI Taxonomy" id="1108050"/>
    <lineage>
        <taxon>Eukaryota</taxon>
        <taxon>Fungi</taxon>
        <taxon>Dikarya</taxon>
        <taxon>Basidiomycota</taxon>
        <taxon>Agaricomycotina</taxon>
        <taxon>Agaricomycetes</taxon>
        <taxon>Cantharellales</taxon>
        <taxon>Ceratobasidiaceae</taxon>
        <taxon>Rhizoctonia</taxon>
        <taxon>Rhizoctonia solani AG-1</taxon>
    </lineage>
</organism>
<dbReference type="AlphaFoldDB" id="M5C9D0"/>
<dbReference type="Proteomes" id="UP000012065">
    <property type="component" value="Unassembled WGS sequence"/>
</dbReference>
<dbReference type="EMBL" id="CAOJ01016200">
    <property type="protein sequence ID" value="CCO36603.1"/>
    <property type="molecule type" value="Genomic_DNA"/>
</dbReference>
<accession>M5C9D0</accession>